<evidence type="ECO:0000313" key="3">
    <source>
        <dbReference type="EMBL" id="QEU77358.1"/>
    </source>
</evidence>
<name>A0A5P2UEE3_9ACTN</name>
<dbReference type="AlphaFoldDB" id="A0A5P2UEE3"/>
<feature type="region of interest" description="Disordered" evidence="1">
    <location>
        <begin position="152"/>
        <end position="174"/>
    </location>
</feature>
<dbReference type="Proteomes" id="UP000326831">
    <property type="component" value="Chromosome"/>
</dbReference>
<keyword evidence="4" id="KW-1185">Reference proteome</keyword>
<dbReference type="EMBL" id="BMVX01000001">
    <property type="protein sequence ID" value="GGZ46824.1"/>
    <property type="molecule type" value="Genomic_DNA"/>
</dbReference>
<dbReference type="KEGG" id="ssub:CP968_02795"/>
<dbReference type="OrthoDB" id="9798220at2"/>
<evidence type="ECO:0000313" key="2">
    <source>
        <dbReference type="EMBL" id="GGZ46824.1"/>
    </source>
</evidence>
<reference evidence="3 4" key="2">
    <citation type="submission" date="2017-09" db="EMBL/GenBank/DDBJ databases">
        <authorList>
            <person name="Lee N."/>
            <person name="Cho B.-K."/>
        </authorList>
    </citation>
    <scope>NUCLEOTIDE SEQUENCE [LARGE SCALE GENOMIC DNA]</scope>
    <source>
        <strain evidence="3 4">ATCC 27467</strain>
    </source>
</reference>
<proteinExistence type="predicted"/>
<protein>
    <recommendedName>
        <fullName evidence="5">NifU family protein</fullName>
    </recommendedName>
</protein>
<gene>
    <name evidence="3" type="ORF">CP968_02795</name>
    <name evidence="2" type="ORF">GCM10010371_02500</name>
</gene>
<dbReference type="Proteomes" id="UP000634660">
    <property type="component" value="Unassembled WGS sequence"/>
</dbReference>
<evidence type="ECO:0000256" key="1">
    <source>
        <dbReference type="SAM" id="MobiDB-lite"/>
    </source>
</evidence>
<evidence type="ECO:0000313" key="4">
    <source>
        <dbReference type="Proteomes" id="UP000326831"/>
    </source>
</evidence>
<accession>A0A5P2UEE3</accession>
<reference evidence="2" key="1">
    <citation type="journal article" date="2014" name="Int. J. Syst. Evol. Microbiol.">
        <title>Complete genome sequence of Corynebacterium casei LMG S-19264T (=DSM 44701T), isolated from a smear-ripened cheese.</title>
        <authorList>
            <consortium name="US DOE Joint Genome Institute (JGI-PGF)"/>
            <person name="Walter F."/>
            <person name="Albersmeier A."/>
            <person name="Kalinowski J."/>
            <person name="Ruckert C."/>
        </authorList>
    </citation>
    <scope>NUCLEOTIDE SEQUENCE</scope>
    <source>
        <strain evidence="2">JCM 4834</strain>
    </source>
</reference>
<evidence type="ECO:0008006" key="5">
    <source>
        <dbReference type="Google" id="ProtNLM"/>
    </source>
</evidence>
<sequence>MSAAVDARQAGQRVEEVLDRLAATGDREVCAAAEELVRVLMDFYGAGLARVVDGVGEAALAPLLDDELVASLLALHHLNPEDVHTRIARALEAAADPLEPLGFDEATGVLTLRPRAAGGGCGCGSAADGAGRSVEDALACFAPEVTRVELAPAEPPQPALLQISTRPVTPAPVR</sequence>
<reference evidence="2" key="3">
    <citation type="submission" date="2020-09" db="EMBL/GenBank/DDBJ databases">
        <authorList>
            <person name="Sun Q."/>
            <person name="Ohkuma M."/>
        </authorList>
    </citation>
    <scope>NUCLEOTIDE SEQUENCE</scope>
    <source>
        <strain evidence="2">JCM 4834</strain>
    </source>
</reference>
<dbReference type="RefSeq" id="WP_150516455.1">
    <property type="nucleotide sequence ID" value="NZ_BMVX01000001.1"/>
</dbReference>
<organism evidence="3 4">
    <name type="scientific">Streptomyces subrutilus</name>
    <dbReference type="NCBI Taxonomy" id="36818"/>
    <lineage>
        <taxon>Bacteria</taxon>
        <taxon>Bacillati</taxon>
        <taxon>Actinomycetota</taxon>
        <taxon>Actinomycetes</taxon>
        <taxon>Kitasatosporales</taxon>
        <taxon>Streptomycetaceae</taxon>
        <taxon>Streptomyces</taxon>
    </lineage>
</organism>
<dbReference type="EMBL" id="CP023701">
    <property type="protein sequence ID" value="QEU77358.1"/>
    <property type="molecule type" value="Genomic_DNA"/>
</dbReference>